<protein>
    <recommendedName>
        <fullName evidence="5">DUF308 domain-containing protein</fullName>
    </recommendedName>
</protein>
<keyword evidence="2" id="KW-0812">Transmembrane</keyword>
<keyword evidence="2" id="KW-1133">Transmembrane helix</keyword>
<keyword evidence="4" id="KW-1185">Reference proteome</keyword>
<evidence type="ECO:0000256" key="2">
    <source>
        <dbReference type="SAM" id="Phobius"/>
    </source>
</evidence>
<reference evidence="3 4" key="1">
    <citation type="submission" date="2024-07" db="EMBL/GenBank/DDBJ databases">
        <authorList>
            <person name="Lee S."/>
            <person name="Kang M."/>
        </authorList>
    </citation>
    <scope>NUCLEOTIDE SEQUENCE [LARGE SCALE GENOMIC DNA]</scope>
    <source>
        <strain evidence="3 4">DS6</strain>
    </source>
</reference>
<feature type="region of interest" description="Disordered" evidence="1">
    <location>
        <begin position="61"/>
        <end position="92"/>
    </location>
</feature>
<comment type="caution">
    <text evidence="3">The sequence shown here is derived from an EMBL/GenBank/DDBJ whole genome shotgun (WGS) entry which is preliminary data.</text>
</comment>
<evidence type="ECO:0000256" key="1">
    <source>
        <dbReference type="SAM" id="MobiDB-lite"/>
    </source>
</evidence>
<feature type="compositionally biased region" description="Basic and acidic residues" evidence="1">
    <location>
        <begin position="1"/>
        <end position="19"/>
    </location>
</feature>
<feature type="transmembrane region" description="Helical" evidence="2">
    <location>
        <begin position="101"/>
        <end position="124"/>
    </location>
</feature>
<evidence type="ECO:0000313" key="4">
    <source>
        <dbReference type="Proteomes" id="UP001556631"/>
    </source>
</evidence>
<dbReference type="Proteomes" id="UP001556631">
    <property type="component" value="Unassembled WGS sequence"/>
</dbReference>
<name>A0ABV3SYA9_9ACTN</name>
<proteinExistence type="predicted"/>
<dbReference type="RefSeq" id="WP_367992834.1">
    <property type="nucleotide sequence ID" value="NZ_JBFPJR010000010.1"/>
</dbReference>
<feature type="compositionally biased region" description="Acidic residues" evidence="1">
    <location>
        <begin position="66"/>
        <end position="85"/>
    </location>
</feature>
<evidence type="ECO:0008006" key="5">
    <source>
        <dbReference type="Google" id="ProtNLM"/>
    </source>
</evidence>
<evidence type="ECO:0000313" key="3">
    <source>
        <dbReference type="EMBL" id="MEX0427444.1"/>
    </source>
</evidence>
<sequence>MHEGDDRADEPRADEHPAEPEEPVESAEDAAWREIVENYGDLVLDDAPMTDESVIVSFPEPFAFDSDADPDDPDSEDDLVPDDEAFVPPRPDLPHTTPERFLAWLGVLGSPVLAIVLVTIYTITGFVFPSWVIALLVLAFLGGFGYLIVTMSRDPGDPWDDGARL</sequence>
<feature type="region of interest" description="Disordered" evidence="1">
    <location>
        <begin position="1"/>
        <end position="31"/>
    </location>
</feature>
<organism evidence="3 4">
    <name type="scientific">Nocardioides eburneus</name>
    <dbReference type="NCBI Taxonomy" id="3231482"/>
    <lineage>
        <taxon>Bacteria</taxon>
        <taxon>Bacillati</taxon>
        <taxon>Actinomycetota</taxon>
        <taxon>Actinomycetes</taxon>
        <taxon>Propionibacteriales</taxon>
        <taxon>Nocardioidaceae</taxon>
        <taxon>Nocardioides</taxon>
    </lineage>
</organism>
<gene>
    <name evidence="3" type="ORF">AB3X52_07435</name>
</gene>
<feature type="transmembrane region" description="Helical" evidence="2">
    <location>
        <begin position="130"/>
        <end position="149"/>
    </location>
</feature>
<dbReference type="EMBL" id="JBFPJR010000010">
    <property type="protein sequence ID" value="MEX0427444.1"/>
    <property type="molecule type" value="Genomic_DNA"/>
</dbReference>
<keyword evidence="2" id="KW-0472">Membrane</keyword>
<accession>A0ABV3SYA9</accession>